<comment type="caution">
    <text evidence="1">The sequence shown here is derived from an EMBL/GenBank/DDBJ whole genome shotgun (WGS) entry which is preliminary data.</text>
</comment>
<proteinExistence type="predicted"/>
<organism evidence="1 2">
    <name type="scientific">Paeniglutamicibacter cryotolerans</name>
    <dbReference type="NCBI Taxonomy" id="670079"/>
    <lineage>
        <taxon>Bacteria</taxon>
        <taxon>Bacillati</taxon>
        <taxon>Actinomycetota</taxon>
        <taxon>Actinomycetes</taxon>
        <taxon>Micrococcales</taxon>
        <taxon>Micrococcaceae</taxon>
        <taxon>Paeniglutamicibacter</taxon>
    </lineage>
</organism>
<dbReference type="EMBL" id="JACHVS010000001">
    <property type="protein sequence ID" value="MBB2994534.1"/>
    <property type="molecule type" value="Genomic_DNA"/>
</dbReference>
<dbReference type="AlphaFoldDB" id="A0A839QIG7"/>
<evidence type="ECO:0000313" key="2">
    <source>
        <dbReference type="Proteomes" id="UP000523000"/>
    </source>
</evidence>
<evidence type="ECO:0000313" key="1">
    <source>
        <dbReference type="EMBL" id="MBB2994534.1"/>
    </source>
</evidence>
<dbReference type="Proteomes" id="UP000523000">
    <property type="component" value="Unassembled WGS sequence"/>
</dbReference>
<keyword evidence="2" id="KW-1185">Reference proteome</keyword>
<sequence>MIRRFIIWRNHHTTDPKLRKVIRRASLIKRAKVT</sequence>
<protein>
    <submittedName>
        <fullName evidence="1">Uncharacterized protein</fullName>
    </submittedName>
</protein>
<reference evidence="1 2" key="1">
    <citation type="submission" date="2020-08" db="EMBL/GenBank/DDBJ databases">
        <title>Sequencing the genomes of 1000 actinobacteria strains.</title>
        <authorList>
            <person name="Klenk H.-P."/>
        </authorList>
    </citation>
    <scope>NUCLEOTIDE SEQUENCE [LARGE SCALE GENOMIC DNA]</scope>
    <source>
        <strain evidence="1 2">DSM 22826</strain>
    </source>
</reference>
<accession>A0A839QIG7</accession>
<gene>
    <name evidence="1" type="ORF">E9229_000725</name>
</gene>
<name>A0A839QIG7_9MICC</name>